<keyword evidence="4 6" id="KW-1133">Transmembrane helix</keyword>
<proteinExistence type="inferred from homology"/>
<dbReference type="InterPro" id="IPR000620">
    <property type="entry name" value="EamA_dom"/>
</dbReference>
<feature type="transmembrane region" description="Helical" evidence="6">
    <location>
        <begin position="149"/>
        <end position="170"/>
    </location>
</feature>
<evidence type="ECO:0000256" key="2">
    <source>
        <dbReference type="ARBA" id="ARBA00007362"/>
    </source>
</evidence>
<evidence type="ECO:0000256" key="5">
    <source>
        <dbReference type="ARBA" id="ARBA00023136"/>
    </source>
</evidence>
<evidence type="ECO:0000313" key="9">
    <source>
        <dbReference type="Proteomes" id="UP000249590"/>
    </source>
</evidence>
<keyword evidence="3 6" id="KW-0812">Transmembrane</keyword>
<dbReference type="PANTHER" id="PTHR32322">
    <property type="entry name" value="INNER MEMBRANE TRANSPORTER"/>
    <property type="match status" value="1"/>
</dbReference>
<protein>
    <submittedName>
        <fullName evidence="8">EamA family transporter</fullName>
    </submittedName>
</protein>
<dbReference type="Proteomes" id="UP000249590">
    <property type="component" value="Unassembled WGS sequence"/>
</dbReference>
<feature type="transmembrane region" description="Helical" evidence="6">
    <location>
        <begin position="240"/>
        <end position="260"/>
    </location>
</feature>
<dbReference type="InterPro" id="IPR037185">
    <property type="entry name" value="EmrE-like"/>
</dbReference>
<feature type="transmembrane region" description="Helical" evidence="6">
    <location>
        <begin position="61"/>
        <end position="82"/>
    </location>
</feature>
<comment type="similarity">
    <text evidence="2">Belongs to the EamA transporter family.</text>
</comment>
<evidence type="ECO:0000256" key="1">
    <source>
        <dbReference type="ARBA" id="ARBA00004141"/>
    </source>
</evidence>
<evidence type="ECO:0000256" key="6">
    <source>
        <dbReference type="SAM" id="Phobius"/>
    </source>
</evidence>
<evidence type="ECO:0000259" key="7">
    <source>
        <dbReference type="Pfam" id="PF00892"/>
    </source>
</evidence>
<feature type="transmembrane region" description="Helical" evidence="6">
    <location>
        <begin position="88"/>
        <end position="107"/>
    </location>
</feature>
<dbReference type="PANTHER" id="PTHR32322:SF2">
    <property type="entry name" value="EAMA DOMAIN-CONTAINING PROTEIN"/>
    <property type="match status" value="1"/>
</dbReference>
<feature type="transmembrane region" description="Helical" evidence="6">
    <location>
        <begin position="119"/>
        <end position="143"/>
    </location>
</feature>
<dbReference type="InterPro" id="IPR050638">
    <property type="entry name" value="AA-Vitamin_Transporters"/>
</dbReference>
<organism evidence="8 9">
    <name type="scientific">Acuticoccus sediminis</name>
    <dbReference type="NCBI Taxonomy" id="2184697"/>
    <lineage>
        <taxon>Bacteria</taxon>
        <taxon>Pseudomonadati</taxon>
        <taxon>Pseudomonadota</taxon>
        <taxon>Alphaproteobacteria</taxon>
        <taxon>Hyphomicrobiales</taxon>
        <taxon>Amorphaceae</taxon>
        <taxon>Acuticoccus</taxon>
    </lineage>
</organism>
<feature type="transmembrane region" description="Helical" evidence="6">
    <location>
        <begin position="266"/>
        <end position="289"/>
    </location>
</feature>
<dbReference type="GO" id="GO:0016020">
    <property type="term" value="C:membrane"/>
    <property type="evidence" value="ECO:0007669"/>
    <property type="project" value="UniProtKB-SubCell"/>
</dbReference>
<dbReference type="SUPFAM" id="SSF103481">
    <property type="entry name" value="Multidrug resistance efflux transporter EmrE"/>
    <property type="match status" value="2"/>
</dbReference>
<feature type="domain" description="EamA" evidence="7">
    <location>
        <begin position="62"/>
        <end position="193"/>
    </location>
</feature>
<evidence type="ECO:0000313" key="8">
    <source>
        <dbReference type="EMBL" id="RAI03929.1"/>
    </source>
</evidence>
<sequence>MPQTRCDARPRACGPEGRVWASRSTRLLIAALHNMIRYGNTINVKQDVNKGWSPLIANQPYVLLPLTMFLWSGNWVAGRYVAGDIPPVTLTAIRWVLAFLILLAIGRRHIRQDLPALKASWKIMVVLGVLSIGAYNICVYIGLSMTTVINGTLLSSTFPITIAITAYVVYRDRLTMPQAIGILVATCGALVVMTRGDLAVLATFRFNAGDVWIMISQVIWSLYTIYLRERPAVHPMSFQISAIAVGLVPLVPAAALELAFGSGIRFTPGGIAASLYIAVFAAVIAYLCFNRAVALIGANRAGPFFHLVPVFASLLAVVVLGERIELYHLVGWTIIIAGIVVAQVGRRPARKSAPTGTPGAPPGQ</sequence>
<feature type="domain" description="EamA" evidence="7">
    <location>
        <begin position="208"/>
        <end position="341"/>
    </location>
</feature>
<comment type="subcellular location">
    <subcellularLocation>
        <location evidence="1">Membrane</location>
        <topology evidence="1">Multi-pass membrane protein</topology>
    </subcellularLocation>
</comment>
<dbReference type="AlphaFoldDB" id="A0A8B2P5T4"/>
<comment type="caution">
    <text evidence="8">The sequence shown here is derived from an EMBL/GenBank/DDBJ whole genome shotgun (WGS) entry which is preliminary data.</text>
</comment>
<evidence type="ECO:0000256" key="3">
    <source>
        <dbReference type="ARBA" id="ARBA00022692"/>
    </source>
</evidence>
<reference evidence="8 9" key="1">
    <citation type="submission" date="2018-05" db="EMBL/GenBank/DDBJ databases">
        <title>Acuticoccus sediminis sp. nov., isolated from deep-sea sediment of Indian Ocean.</title>
        <authorList>
            <person name="Liu X."/>
            <person name="Lai Q."/>
            <person name="Du Y."/>
            <person name="Sun F."/>
            <person name="Zhang X."/>
            <person name="Wang S."/>
            <person name="Shao Z."/>
        </authorList>
    </citation>
    <scope>NUCLEOTIDE SEQUENCE [LARGE SCALE GENOMIC DNA]</scope>
    <source>
        <strain evidence="8 9">PTG4-2</strain>
    </source>
</reference>
<evidence type="ECO:0000256" key="4">
    <source>
        <dbReference type="ARBA" id="ARBA00022989"/>
    </source>
</evidence>
<feature type="transmembrane region" description="Helical" evidence="6">
    <location>
        <begin position="211"/>
        <end position="228"/>
    </location>
</feature>
<dbReference type="Pfam" id="PF00892">
    <property type="entry name" value="EamA"/>
    <property type="match status" value="2"/>
</dbReference>
<keyword evidence="5 6" id="KW-0472">Membrane</keyword>
<accession>A0A8B2P5T4</accession>
<dbReference type="Gene3D" id="1.10.3730.20">
    <property type="match status" value="1"/>
</dbReference>
<feature type="transmembrane region" description="Helical" evidence="6">
    <location>
        <begin position="301"/>
        <end position="320"/>
    </location>
</feature>
<dbReference type="EMBL" id="QHHQ01000001">
    <property type="protein sequence ID" value="RAI03929.1"/>
    <property type="molecule type" value="Genomic_DNA"/>
</dbReference>
<keyword evidence="9" id="KW-1185">Reference proteome</keyword>
<gene>
    <name evidence="8" type="ORF">DLJ53_05520</name>
</gene>
<name>A0A8B2P5T4_9HYPH</name>
<feature type="transmembrane region" description="Helical" evidence="6">
    <location>
        <begin position="326"/>
        <end position="345"/>
    </location>
</feature>
<feature type="transmembrane region" description="Helical" evidence="6">
    <location>
        <begin position="182"/>
        <end position="205"/>
    </location>
</feature>